<dbReference type="Gene3D" id="3.30.70.2970">
    <property type="entry name" value="Protein of unknown function (DUF541), domain 2"/>
    <property type="match status" value="1"/>
</dbReference>
<dbReference type="OrthoDB" id="5348452at2"/>
<feature type="signal peptide" evidence="1">
    <location>
        <begin position="1"/>
        <end position="18"/>
    </location>
</feature>
<sequence length="232" mass="25913">MRYFLILLILCTTATAFARVKVKDPMVITDAATFTSSAKPDMMESGMTVQYKSPDYAAVSSAMEKISGVVKLNKDICTYSGYRISPEYTYKDGQQLNDGYMGYLDFSCSFTAVPAYEKVVNGVFDIASKDEAYLLTSKSVQWTVSRKVLDTLRSQMKLDAIRSVLRTAKEYSRASGLYCSAKDIKLEYADTVPVMREYAAVRSSKAQAIAVSEPDRQDQSVSLTVKYNYVCR</sequence>
<feature type="chain" id="PRO_5020509396" evidence="1">
    <location>
        <begin position="19"/>
        <end position="232"/>
    </location>
</feature>
<evidence type="ECO:0000256" key="1">
    <source>
        <dbReference type="SAM" id="SignalP"/>
    </source>
</evidence>
<reference evidence="2 3" key="1">
    <citation type="submission" date="2019-03" db="EMBL/GenBank/DDBJ databases">
        <title>Genomic Encyclopedia of Type Strains, Phase IV (KMG-IV): sequencing the most valuable type-strain genomes for metagenomic binning, comparative biology and taxonomic classification.</title>
        <authorList>
            <person name="Goeker M."/>
        </authorList>
    </citation>
    <scope>NUCLEOTIDE SEQUENCE [LARGE SCALE GENOMIC DNA]</scope>
    <source>
        <strain evidence="2 3">DSM 24984</strain>
    </source>
</reference>
<dbReference type="EMBL" id="SMGG01000003">
    <property type="protein sequence ID" value="TCK61575.1"/>
    <property type="molecule type" value="Genomic_DNA"/>
</dbReference>
<name>A0A4R1KAV4_9BACT</name>
<comment type="caution">
    <text evidence="2">The sequence shown here is derived from an EMBL/GenBank/DDBJ whole genome shotgun (WGS) entry which is preliminary data.</text>
</comment>
<dbReference type="AlphaFoldDB" id="A0A4R1KAV4"/>
<dbReference type="Gene3D" id="3.30.110.170">
    <property type="entry name" value="Protein of unknown function (DUF541), domain 1"/>
    <property type="match status" value="1"/>
</dbReference>
<evidence type="ECO:0000313" key="2">
    <source>
        <dbReference type="EMBL" id="TCK61575.1"/>
    </source>
</evidence>
<protein>
    <submittedName>
        <fullName evidence="2">Uncharacterized protein YggE</fullName>
    </submittedName>
</protein>
<accession>A0A4R1KAV4</accession>
<evidence type="ECO:0000313" key="3">
    <source>
        <dbReference type="Proteomes" id="UP000294614"/>
    </source>
</evidence>
<dbReference type="RefSeq" id="WP_132870981.1">
    <property type="nucleotide sequence ID" value="NZ_JBLJBI010000088.1"/>
</dbReference>
<dbReference type="InterPro" id="IPR007497">
    <property type="entry name" value="SIMPL/DUF541"/>
</dbReference>
<dbReference type="Proteomes" id="UP000294614">
    <property type="component" value="Unassembled WGS sequence"/>
</dbReference>
<dbReference type="Pfam" id="PF04402">
    <property type="entry name" value="SIMPL"/>
    <property type="match status" value="1"/>
</dbReference>
<gene>
    <name evidence="2" type="ORF">C8D98_0076</name>
</gene>
<keyword evidence="3" id="KW-1185">Reference proteome</keyword>
<organism evidence="2 3">
    <name type="scientific">Seleniivibrio woodruffii</name>
    <dbReference type="NCBI Taxonomy" id="1078050"/>
    <lineage>
        <taxon>Bacteria</taxon>
        <taxon>Pseudomonadati</taxon>
        <taxon>Deferribacterota</taxon>
        <taxon>Deferribacteres</taxon>
        <taxon>Deferribacterales</taxon>
        <taxon>Geovibrionaceae</taxon>
        <taxon>Seleniivibrio</taxon>
    </lineage>
</organism>
<keyword evidence="1" id="KW-0732">Signal</keyword>
<proteinExistence type="predicted"/>